<dbReference type="Gene3D" id="3.40.50.2300">
    <property type="match status" value="1"/>
</dbReference>
<feature type="active site" description="Nucleophile" evidence="4">
    <location>
        <position position="11"/>
    </location>
</feature>
<keyword evidence="3" id="KW-0904">Protein phosphatase</keyword>
<dbReference type="InterPro" id="IPR017867">
    <property type="entry name" value="Tyr_phospatase_low_mol_wt"/>
</dbReference>
<feature type="active site" evidence="4">
    <location>
        <position position="17"/>
    </location>
</feature>
<comment type="caution">
    <text evidence="6">The sequence shown here is derived from an EMBL/GenBank/DDBJ whole genome shotgun (WGS) entry which is preliminary data.</text>
</comment>
<keyword evidence="2 6" id="KW-0378">Hydrolase</keyword>
<dbReference type="EC" id="3.1.3.48" evidence="6"/>
<evidence type="ECO:0000259" key="5">
    <source>
        <dbReference type="SMART" id="SM00226"/>
    </source>
</evidence>
<evidence type="ECO:0000256" key="2">
    <source>
        <dbReference type="ARBA" id="ARBA00022801"/>
    </source>
</evidence>
<organism evidence="6 7">
    <name type="scientific">Allobranchiibius huperziae</name>
    <dbReference type="NCBI Taxonomy" id="1874116"/>
    <lineage>
        <taxon>Bacteria</taxon>
        <taxon>Bacillati</taxon>
        <taxon>Actinomycetota</taxon>
        <taxon>Actinomycetes</taxon>
        <taxon>Micrococcales</taxon>
        <taxon>Dermacoccaceae</taxon>
        <taxon>Allobranchiibius</taxon>
    </lineage>
</organism>
<proteinExistence type="inferred from homology"/>
<dbReference type="PANTHER" id="PTHR11717">
    <property type="entry name" value="LOW MOLECULAR WEIGHT PROTEIN TYROSINE PHOSPHATASE"/>
    <property type="match status" value="1"/>
</dbReference>
<dbReference type="Proteomes" id="UP000571817">
    <property type="component" value="Unassembled WGS sequence"/>
</dbReference>
<dbReference type="PANTHER" id="PTHR11717:SF31">
    <property type="entry name" value="LOW MOLECULAR WEIGHT PROTEIN-TYROSINE-PHOSPHATASE ETP-RELATED"/>
    <property type="match status" value="1"/>
</dbReference>
<dbReference type="InterPro" id="IPR036196">
    <property type="entry name" value="Ptyr_pPase_sf"/>
</dbReference>
<dbReference type="InterPro" id="IPR023485">
    <property type="entry name" value="Ptyr_pPase"/>
</dbReference>
<dbReference type="EMBL" id="JACCFW010000001">
    <property type="protein sequence ID" value="NYJ75507.1"/>
    <property type="molecule type" value="Genomic_DNA"/>
</dbReference>
<feature type="domain" description="Phosphotyrosine protein phosphatase I" evidence="5">
    <location>
        <begin position="5"/>
        <end position="179"/>
    </location>
</feature>
<dbReference type="SUPFAM" id="SSF52788">
    <property type="entry name" value="Phosphotyrosine protein phosphatases I"/>
    <property type="match status" value="1"/>
</dbReference>
<evidence type="ECO:0000313" key="7">
    <source>
        <dbReference type="Proteomes" id="UP000571817"/>
    </source>
</evidence>
<name>A0A853DFP9_9MICO</name>
<dbReference type="PRINTS" id="PR00719">
    <property type="entry name" value="LMWPTPASE"/>
</dbReference>
<dbReference type="RefSeq" id="WP_179482237.1">
    <property type="nucleotide sequence ID" value="NZ_JACCFW010000001.1"/>
</dbReference>
<reference evidence="6 7" key="1">
    <citation type="submission" date="2020-07" db="EMBL/GenBank/DDBJ databases">
        <title>Sequencing the genomes of 1000 actinobacteria strains.</title>
        <authorList>
            <person name="Klenk H.-P."/>
        </authorList>
    </citation>
    <scope>NUCLEOTIDE SEQUENCE [LARGE SCALE GENOMIC DNA]</scope>
    <source>
        <strain evidence="6 7">DSM 29531</strain>
    </source>
</reference>
<dbReference type="Pfam" id="PF01451">
    <property type="entry name" value="LMWPc"/>
    <property type="match status" value="1"/>
</dbReference>
<dbReference type="AlphaFoldDB" id="A0A853DFP9"/>
<evidence type="ECO:0000256" key="4">
    <source>
        <dbReference type="PIRSR" id="PIRSR617867-1"/>
    </source>
</evidence>
<accession>A0A853DFP9</accession>
<protein>
    <submittedName>
        <fullName evidence="6">Protein-tyrosine phosphatase</fullName>
        <ecNumber evidence="6">3.1.3.48</ecNumber>
    </submittedName>
</protein>
<gene>
    <name evidence="6" type="ORF">HNR15_002470</name>
</gene>
<evidence type="ECO:0000256" key="1">
    <source>
        <dbReference type="ARBA" id="ARBA00011063"/>
    </source>
</evidence>
<evidence type="ECO:0000256" key="3">
    <source>
        <dbReference type="ARBA" id="ARBA00022912"/>
    </source>
</evidence>
<comment type="similarity">
    <text evidence="1">Belongs to the low molecular weight phosphotyrosine protein phosphatase family.</text>
</comment>
<sequence length="187" mass="19707">MTDAGAVLVVCTGNVCRSPYIERLLRASIGDLGVQVSSAGTMALVGEPMSEESSELLTQGGVDAEGFLARQLTPAMVEQADLVLTATREHRSEVVRTAPRGLRYVFALADFSDLVGAADVPSGVSGVAALVALASSRRGEVEARDVDDSGIDDPFRQGHEAYARMASQVEQVLPPVVAAFRQLSPTY</sequence>
<keyword evidence="7" id="KW-1185">Reference proteome</keyword>
<evidence type="ECO:0000313" key="6">
    <source>
        <dbReference type="EMBL" id="NYJ75507.1"/>
    </source>
</evidence>
<dbReference type="SMART" id="SM00226">
    <property type="entry name" value="LMWPc"/>
    <property type="match status" value="1"/>
</dbReference>
<dbReference type="InterPro" id="IPR050438">
    <property type="entry name" value="LMW_PTPase"/>
</dbReference>
<dbReference type="GO" id="GO:0004725">
    <property type="term" value="F:protein tyrosine phosphatase activity"/>
    <property type="evidence" value="ECO:0007669"/>
    <property type="project" value="UniProtKB-EC"/>
</dbReference>